<dbReference type="EMBL" id="JABBVZ010000124">
    <property type="protein sequence ID" value="NMP24575.1"/>
    <property type="molecule type" value="Genomic_DNA"/>
</dbReference>
<sequence length="408" mass="46462">MLDEGTINRLLERVWPVAEQLGLNPGHVHFELVSPQTIQVLASHGGLPVRYSHWSFGKSEQRLKTAFDFRLTQIYELVINNIPAYAFIDETVGEAEALMIVAHVIAHADFFRHHRGFQHLPVDMLARAALHRRHMAQFRRQYGDEAVESLIDAAHILADFSGESLSPSGLGERPDDVLGIVAKTAPGLRDWERDVLSLVWEEARYFWPQQVTKVANEGYATFFHTQILRRVDTSAEESWETARLNAQIVQVHPPQLNPYRLGYLLFQEAFHEGGWDAVALARDIYDDAGLVRAYLADELVERAGLALFREREAQPEPRQANPSEIRVRLLRDLDRAGLPRLVVEEAGPEGLVLRHLYDGRDLDLAQLPFALRDVATRVWKGPVTILTMRQRVPHRMTHNGVDWVDQVV</sequence>
<dbReference type="Pfam" id="PF04293">
    <property type="entry name" value="SpoVR"/>
    <property type="match status" value="2"/>
</dbReference>
<evidence type="ECO:0000259" key="1">
    <source>
        <dbReference type="Pfam" id="PF04293"/>
    </source>
</evidence>
<dbReference type="Proteomes" id="UP000533476">
    <property type="component" value="Unassembled WGS sequence"/>
</dbReference>
<dbReference type="InterPro" id="IPR056174">
    <property type="entry name" value="SpoVR_N"/>
</dbReference>
<reference evidence="2 3" key="1">
    <citation type="submission" date="2020-04" db="EMBL/GenBank/DDBJ databases">
        <authorList>
            <person name="Zhang R."/>
            <person name="Schippers A."/>
        </authorList>
    </citation>
    <scope>NUCLEOTIDE SEQUENCE [LARGE SCALE GENOMIC DNA]</scope>
    <source>
        <strain evidence="2 3">DSM 109850</strain>
    </source>
</reference>
<accession>A0A7Y0Q4M6</accession>
<evidence type="ECO:0000313" key="3">
    <source>
        <dbReference type="Proteomes" id="UP000533476"/>
    </source>
</evidence>
<proteinExistence type="predicted"/>
<comment type="caution">
    <text evidence="2">The sequence shown here is derived from an EMBL/GenBank/DDBJ whole genome shotgun (WGS) entry which is preliminary data.</text>
</comment>
<dbReference type="PANTHER" id="PTHR30029">
    <property type="entry name" value="STAGE V SPORULATION PROTEIN R"/>
    <property type="match status" value="1"/>
</dbReference>
<feature type="domain" description="SpoVR protein-like N-terminal" evidence="1">
    <location>
        <begin position="174"/>
        <end position="315"/>
    </location>
</feature>
<dbReference type="RefSeq" id="WP_169102785.1">
    <property type="nucleotide sequence ID" value="NZ_JABBVZ010000124.1"/>
</dbReference>
<gene>
    <name evidence="2" type="ORF">HIJ39_19875</name>
</gene>
<evidence type="ECO:0000313" key="2">
    <source>
        <dbReference type="EMBL" id="NMP24575.1"/>
    </source>
</evidence>
<organism evidence="2 3">
    <name type="scientific">Sulfobacillus harzensis</name>
    <dbReference type="NCBI Taxonomy" id="2729629"/>
    <lineage>
        <taxon>Bacteria</taxon>
        <taxon>Bacillati</taxon>
        <taxon>Bacillota</taxon>
        <taxon>Clostridia</taxon>
        <taxon>Eubacteriales</taxon>
        <taxon>Clostridiales Family XVII. Incertae Sedis</taxon>
        <taxon>Sulfobacillus</taxon>
    </lineage>
</organism>
<feature type="domain" description="SpoVR protein-like N-terminal" evidence="1">
    <location>
        <begin position="7"/>
        <end position="159"/>
    </location>
</feature>
<keyword evidence="3" id="KW-1185">Reference proteome</keyword>
<protein>
    <submittedName>
        <fullName evidence="2">SpoVR family protein</fullName>
    </submittedName>
</protein>
<dbReference type="InterPro" id="IPR007390">
    <property type="entry name" value="Spore_V_R"/>
</dbReference>
<name>A0A7Y0Q4M6_9FIRM</name>
<dbReference type="PANTHER" id="PTHR30029:SF2">
    <property type="entry name" value="STAGE V SPORULATION PROTEIN R"/>
    <property type="match status" value="1"/>
</dbReference>
<dbReference type="AlphaFoldDB" id="A0A7Y0Q4M6"/>